<organism evidence="4 5">
    <name type="scientific">Penicillium coprophilum</name>
    <dbReference type="NCBI Taxonomy" id="36646"/>
    <lineage>
        <taxon>Eukaryota</taxon>
        <taxon>Fungi</taxon>
        <taxon>Dikarya</taxon>
        <taxon>Ascomycota</taxon>
        <taxon>Pezizomycotina</taxon>
        <taxon>Eurotiomycetes</taxon>
        <taxon>Eurotiomycetidae</taxon>
        <taxon>Eurotiales</taxon>
        <taxon>Aspergillaceae</taxon>
        <taxon>Penicillium</taxon>
    </lineage>
</organism>
<evidence type="ECO:0008006" key="6">
    <source>
        <dbReference type="Google" id="ProtNLM"/>
    </source>
</evidence>
<comment type="caution">
    <text evidence="4">The sequence shown here is derived from an EMBL/GenBank/DDBJ whole genome shotgun (WGS) entry which is preliminary data.</text>
</comment>
<dbReference type="InterPro" id="IPR021860">
    <property type="entry name" value="Peptidase_S12_Pab87-rel_C"/>
</dbReference>
<evidence type="ECO:0000259" key="3">
    <source>
        <dbReference type="Pfam" id="PF11954"/>
    </source>
</evidence>
<reference evidence="5" key="1">
    <citation type="journal article" date="2017" name="Nat. Microbiol.">
        <title>Global analysis of biosynthetic gene clusters reveals vast potential of secondary metabolite production in Penicillium species.</title>
        <authorList>
            <person name="Nielsen J.C."/>
            <person name="Grijseels S."/>
            <person name="Prigent S."/>
            <person name="Ji B."/>
            <person name="Dainat J."/>
            <person name="Nielsen K.F."/>
            <person name="Frisvad J.C."/>
            <person name="Workman M."/>
            <person name="Nielsen J."/>
        </authorList>
    </citation>
    <scope>NUCLEOTIDE SEQUENCE [LARGE SCALE GENOMIC DNA]</scope>
    <source>
        <strain evidence="5">IBT 31321</strain>
    </source>
</reference>
<dbReference type="Gene3D" id="2.40.128.600">
    <property type="match status" value="1"/>
</dbReference>
<evidence type="ECO:0000259" key="2">
    <source>
        <dbReference type="Pfam" id="PF00144"/>
    </source>
</evidence>
<dbReference type="Pfam" id="PF00144">
    <property type="entry name" value="Beta-lactamase"/>
    <property type="match status" value="1"/>
</dbReference>
<dbReference type="Proteomes" id="UP000191500">
    <property type="component" value="Unassembled WGS sequence"/>
</dbReference>
<keyword evidence="5" id="KW-1185">Reference proteome</keyword>
<gene>
    <name evidence="4" type="ORF">PENCOP_c002G03296</name>
</gene>
<sequence>MAELPTRLDGLRPMIEELMRIGGTPGLSLEVMSNGTSVYEASFGARDTEASLPVTHETIFPICSLTKALTASAMAILVDEDKLTWDTLVKDVLPAFNSRDETIQNHLTVTDILSHRSGMAWCSNLVIGTENNILIPGKDGLEYINSQPRLLPFRTEMSYNNLTYNLAGYVIEEVSGISWFEFVQSRILDPLGLDRTYLKPPQSGIPDVTQCYNALDDASTVQIPRPKAGQDWYSGPSGGAWSCVRDLSKLYRTFNASVQHQFSTGKSATEGSPFKQVPHLTSAKIPMDQPSRNELSYALGWGRAQLPNRLGQIGINHSLMPDGMPVVGKGVPSQLVLFHQGSLPGALAIVILLPDTDSMIIVLSNSLALNDVPDWVGQLILEELLEVPKSERNDYIKAAHSSVTENLKWYPALVAELSSARKTGTSPRALESYTGTYRDDIKVFKIVVDLEDNQLYWRLQGLDSEKFPLEHYEDDTFTWLLPRNELSRRGRWVGSDQGPAFWKAIFQSSDGGRVDKLYWAHDTGVPPVELTKEENNSDCIP</sequence>
<feature type="domain" description="Peptidase S12 Pab87-related C-terminal" evidence="3">
    <location>
        <begin position="421"/>
        <end position="520"/>
    </location>
</feature>
<proteinExistence type="inferred from homology"/>
<evidence type="ECO:0000313" key="4">
    <source>
        <dbReference type="EMBL" id="OQE44503.1"/>
    </source>
</evidence>
<dbReference type="STRING" id="36646.A0A1V6V233"/>
<evidence type="ECO:0000313" key="5">
    <source>
        <dbReference type="Proteomes" id="UP000191500"/>
    </source>
</evidence>
<dbReference type="Pfam" id="PF11954">
    <property type="entry name" value="DUF3471"/>
    <property type="match status" value="1"/>
</dbReference>
<name>A0A1V6V233_9EURO</name>
<feature type="domain" description="Beta-lactamase-related" evidence="2">
    <location>
        <begin position="13"/>
        <end position="369"/>
    </location>
</feature>
<dbReference type="InterPro" id="IPR050491">
    <property type="entry name" value="AmpC-like"/>
</dbReference>
<protein>
    <recommendedName>
        <fullName evidence="6">Beta-lactamase-related domain-containing protein</fullName>
    </recommendedName>
</protein>
<dbReference type="InterPro" id="IPR001466">
    <property type="entry name" value="Beta-lactam-related"/>
</dbReference>
<dbReference type="PANTHER" id="PTHR46825:SF14">
    <property type="entry name" value="BETA-LACTAMASE-RELATED DOMAIN-CONTAINING PROTEIN"/>
    <property type="match status" value="1"/>
</dbReference>
<dbReference type="SUPFAM" id="SSF56601">
    <property type="entry name" value="beta-lactamase/transpeptidase-like"/>
    <property type="match status" value="1"/>
</dbReference>
<accession>A0A1V6V233</accession>
<dbReference type="InterPro" id="IPR012338">
    <property type="entry name" value="Beta-lactam/transpept-like"/>
</dbReference>
<evidence type="ECO:0000256" key="1">
    <source>
        <dbReference type="ARBA" id="ARBA00038215"/>
    </source>
</evidence>
<dbReference type="PANTHER" id="PTHR46825">
    <property type="entry name" value="D-ALANYL-D-ALANINE-CARBOXYPEPTIDASE/ENDOPEPTIDASE AMPH"/>
    <property type="match status" value="1"/>
</dbReference>
<dbReference type="Gene3D" id="3.40.710.10">
    <property type="entry name" value="DD-peptidase/beta-lactamase superfamily"/>
    <property type="match status" value="1"/>
</dbReference>
<comment type="similarity">
    <text evidence="1">Belongs to the peptidase S12 family.</text>
</comment>
<dbReference type="EMBL" id="MDDG01000002">
    <property type="protein sequence ID" value="OQE44503.1"/>
    <property type="molecule type" value="Genomic_DNA"/>
</dbReference>
<dbReference type="AlphaFoldDB" id="A0A1V6V233"/>